<evidence type="ECO:0000256" key="1">
    <source>
        <dbReference type="SAM" id="Phobius"/>
    </source>
</evidence>
<feature type="transmembrane region" description="Helical" evidence="1">
    <location>
        <begin position="90"/>
        <end position="109"/>
    </location>
</feature>
<keyword evidence="1" id="KW-0472">Membrane</keyword>
<dbReference type="EMBL" id="JSVC01000021">
    <property type="protein sequence ID" value="KIC93164.1"/>
    <property type="molecule type" value="Genomic_DNA"/>
</dbReference>
<keyword evidence="2" id="KW-0378">Hydrolase</keyword>
<gene>
    <name evidence="2" type="ORF">OI18_18030</name>
</gene>
<dbReference type="OrthoDB" id="189831at2"/>
<dbReference type="STRING" id="1349421.OI18_18030"/>
<evidence type="ECO:0000313" key="3">
    <source>
        <dbReference type="Proteomes" id="UP000031408"/>
    </source>
</evidence>
<proteinExistence type="predicted"/>
<reference evidence="2 3" key="1">
    <citation type="submission" date="2014-11" db="EMBL/GenBank/DDBJ databases">
        <title>Genome sequence of Flavihumibacter solisilvae 3-3.</title>
        <authorList>
            <person name="Zhou G."/>
            <person name="Li M."/>
            <person name="Wang G."/>
        </authorList>
    </citation>
    <scope>NUCLEOTIDE SEQUENCE [LARGE SCALE GENOMIC DNA]</scope>
    <source>
        <strain evidence="2 3">3-3</strain>
    </source>
</reference>
<accession>A0A0C1IRV4</accession>
<dbReference type="Gene3D" id="2.40.50.140">
    <property type="entry name" value="Nucleic acid-binding proteins"/>
    <property type="match status" value="1"/>
</dbReference>
<dbReference type="Proteomes" id="UP000031408">
    <property type="component" value="Unassembled WGS sequence"/>
</dbReference>
<feature type="transmembrane region" description="Helical" evidence="1">
    <location>
        <begin position="14"/>
        <end position="34"/>
    </location>
</feature>
<organism evidence="2 3">
    <name type="scientific">Flavihumibacter solisilvae</name>
    <dbReference type="NCBI Taxonomy" id="1349421"/>
    <lineage>
        <taxon>Bacteria</taxon>
        <taxon>Pseudomonadati</taxon>
        <taxon>Bacteroidota</taxon>
        <taxon>Chitinophagia</taxon>
        <taxon>Chitinophagales</taxon>
        <taxon>Chitinophagaceae</taxon>
        <taxon>Flavihumibacter</taxon>
    </lineage>
</organism>
<keyword evidence="3" id="KW-1185">Reference proteome</keyword>
<keyword evidence="1" id="KW-0812">Transmembrane</keyword>
<keyword evidence="1" id="KW-1133">Transmembrane helix</keyword>
<comment type="caution">
    <text evidence="2">The sequence shown here is derived from an EMBL/GenBank/DDBJ whole genome shotgun (WGS) entry which is preliminary data.</text>
</comment>
<evidence type="ECO:0000313" key="2">
    <source>
        <dbReference type="EMBL" id="KIC93164.1"/>
    </source>
</evidence>
<keyword evidence="2" id="KW-0645">Protease</keyword>
<feature type="transmembrane region" description="Helical" evidence="1">
    <location>
        <begin position="66"/>
        <end position="84"/>
    </location>
</feature>
<dbReference type="GO" id="GO:0008233">
    <property type="term" value="F:peptidase activity"/>
    <property type="evidence" value="ECO:0007669"/>
    <property type="project" value="UniProtKB-KW"/>
</dbReference>
<dbReference type="RefSeq" id="WP_039142393.1">
    <property type="nucleotide sequence ID" value="NZ_JSVC01000021.1"/>
</dbReference>
<dbReference type="GO" id="GO:0006508">
    <property type="term" value="P:proteolysis"/>
    <property type="evidence" value="ECO:0007669"/>
    <property type="project" value="UniProtKB-KW"/>
</dbReference>
<dbReference type="AlphaFoldDB" id="A0A0C1IRV4"/>
<dbReference type="InterPro" id="IPR012340">
    <property type="entry name" value="NA-bd_OB-fold"/>
</dbReference>
<sequence length="189" mass="21039">MFDFLQDLEQAHKILWYLAIGSSLVFVVQSILTFTGLDSGDGTAADFDSDLSGSDHPFQLFSFRNLINFLLGFSWAGIVFYPIFSSKLIVYSLAIITGILFVLIFFFLIGQVHKLAEDNTFSLESTIDHTAEVYLAIPENRSGKGKVHISIKGSFHELDAITDDVRIPTGSMVRIQKVESKNLLLVAKI</sequence>
<protein>
    <submittedName>
        <fullName evidence="2">Serine protease</fullName>
    </submittedName>
</protein>
<name>A0A0C1IRV4_9BACT</name>